<protein>
    <submittedName>
        <fullName evidence="2">Uncharacterized protein</fullName>
    </submittedName>
</protein>
<sequence>MKKPAKTVWFFGIYLLVEGLFLMLAPASILSAICIPDPESVWRIVLGFVVAVLGYYYIRNAKENLTPFFGFTVQVRIIQFVFFIWLYVFERGTLALVAFSFIEFVAGMWTYRALKQKATA</sequence>
<dbReference type="OrthoDB" id="7271910at2"/>
<keyword evidence="3" id="KW-1185">Reference proteome</keyword>
<accession>A0A239IPB0</accession>
<evidence type="ECO:0000256" key="1">
    <source>
        <dbReference type="SAM" id="Phobius"/>
    </source>
</evidence>
<proteinExistence type="predicted"/>
<keyword evidence="1" id="KW-1133">Transmembrane helix</keyword>
<reference evidence="2 3" key="1">
    <citation type="submission" date="2017-06" db="EMBL/GenBank/DDBJ databases">
        <authorList>
            <person name="Kim H.J."/>
            <person name="Triplett B.A."/>
        </authorList>
    </citation>
    <scope>NUCLEOTIDE SEQUENCE [LARGE SCALE GENOMIC DNA]</scope>
    <source>
        <strain evidence="2 3">DSM 19307</strain>
    </source>
</reference>
<dbReference type="RefSeq" id="WP_089356502.1">
    <property type="nucleotide sequence ID" value="NZ_FZPD01000003.1"/>
</dbReference>
<organism evidence="2 3">
    <name type="scientific">Ekhidna lutea</name>
    <dbReference type="NCBI Taxonomy" id="447679"/>
    <lineage>
        <taxon>Bacteria</taxon>
        <taxon>Pseudomonadati</taxon>
        <taxon>Bacteroidota</taxon>
        <taxon>Cytophagia</taxon>
        <taxon>Cytophagales</taxon>
        <taxon>Reichenbachiellaceae</taxon>
        <taxon>Ekhidna</taxon>
    </lineage>
</organism>
<evidence type="ECO:0000313" key="2">
    <source>
        <dbReference type="EMBL" id="SNS95415.1"/>
    </source>
</evidence>
<dbReference type="EMBL" id="FZPD01000003">
    <property type="protein sequence ID" value="SNS95415.1"/>
    <property type="molecule type" value="Genomic_DNA"/>
</dbReference>
<feature type="transmembrane region" description="Helical" evidence="1">
    <location>
        <begin position="65"/>
        <end position="88"/>
    </location>
</feature>
<dbReference type="Proteomes" id="UP000198393">
    <property type="component" value="Unassembled WGS sequence"/>
</dbReference>
<dbReference type="AlphaFoldDB" id="A0A239IPB0"/>
<gene>
    <name evidence="2" type="ORF">SAMN05421640_1760</name>
</gene>
<name>A0A239IPB0_EKHLU</name>
<feature type="transmembrane region" description="Helical" evidence="1">
    <location>
        <begin position="94"/>
        <end position="114"/>
    </location>
</feature>
<feature type="transmembrane region" description="Helical" evidence="1">
    <location>
        <begin position="7"/>
        <end position="29"/>
    </location>
</feature>
<keyword evidence="1" id="KW-0472">Membrane</keyword>
<evidence type="ECO:0000313" key="3">
    <source>
        <dbReference type="Proteomes" id="UP000198393"/>
    </source>
</evidence>
<feature type="transmembrane region" description="Helical" evidence="1">
    <location>
        <begin position="41"/>
        <end position="58"/>
    </location>
</feature>
<keyword evidence="1" id="KW-0812">Transmembrane</keyword>